<dbReference type="Proteomes" id="UP000274515">
    <property type="component" value="Unassembled WGS sequence"/>
</dbReference>
<keyword evidence="2" id="KW-1185">Reference proteome</keyword>
<gene>
    <name evidence="1" type="ORF">EIL87_02740</name>
</gene>
<dbReference type="Pfam" id="PF11387">
    <property type="entry name" value="DUF2795"/>
    <property type="match status" value="1"/>
</dbReference>
<dbReference type="InterPro" id="IPR021527">
    <property type="entry name" value="DUF2795"/>
</dbReference>
<comment type="caution">
    <text evidence="1">The sequence shown here is derived from an EMBL/GenBank/DDBJ whole genome shotgun (WGS) entry which is preliminary data.</text>
</comment>
<accession>A0A3R8Q9F7</accession>
<organism evidence="1 2">
    <name type="scientific">Saccharopolyspora rhizosphaerae</name>
    <dbReference type="NCBI Taxonomy" id="2492662"/>
    <lineage>
        <taxon>Bacteria</taxon>
        <taxon>Bacillati</taxon>
        <taxon>Actinomycetota</taxon>
        <taxon>Actinomycetes</taxon>
        <taxon>Pseudonocardiales</taxon>
        <taxon>Pseudonocardiaceae</taxon>
        <taxon>Saccharopolyspora</taxon>
    </lineage>
</organism>
<name>A0A3R8Q9F7_9PSEU</name>
<dbReference type="EMBL" id="RSAA01000002">
    <property type="protein sequence ID" value="RRO19916.1"/>
    <property type="molecule type" value="Genomic_DNA"/>
</dbReference>
<evidence type="ECO:0000313" key="1">
    <source>
        <dbReference type="EMBL" id="RRO19916.1"/>
    </source>
</evidence>
<dbReference type="OrthoDB" id="3699705at2"/>
<dbReference type="AlphaFoldDB" id="A0A3R8Q9F7"/>
<sequence>MVLADRADMLRVLCHVRFPATKREIAQQCEDLGAGPEQLDRLDELPEGTYVEADTVLQALPHPLHE</sequence>
<proteinExistence type="predicted"/>
<evidence type="ECO:0000313" key="2">
    <source>
        <dbReference type="Proteomes" id="UP000274515"/>
    </source>
</evidence>
<protein>
    <submittedName>
        <fullName evidence="1">DUF2795 domain-containing protein</fullName>
    </submittedName>
</protein>
<dbReference type="RefSeq" id="WP_125088542.1">
    <property type="nucleotide sequence ID" value="NZ_RSAA01000002.1"/>
</dbReference>
<reference evidence="1 2" key="1">
    <citation type="submission" date="2018-11" db="EMBL/GenBank/DDBJ databases">
        <title>Saccharopolyspora rhizosphaerae sp. nov., an actinomycete isolated from rhizosphere soil in Thailand.</title>
        <authorList>
            <person name="Intra B."/>
            <person name="Euanorasetr J."/>
            <person name="Take A."/>
            <person name="Inahashi Y."/>
            <person name="Mori M."/>
            <person name="Panbangred W."/>
            <person name="Matsumoto A."/>
        </authorList>
    </citation>
    <scope>NUCLEOTIDE SEQUENCE [LARGE SCALE GENOMIC DNA]</scope>
    <source>
        <strain evidence="1 2">H219</strain>
    </source>
</reference>